<dbReference type="SUPFAM" id="SSF47473">
    <property type="entry name" value="EF-hand"/>
    <property type="match status" value="1"/>
</dbReference>
<dbReference type="EMBL" id="LGRX02006080">
    <property type="protein sequence ID" value="KAK3277488.1"/>
    <property type="molecule type" value="Genomic_DNA"/>
</dbReference>
<organism evidence="3 4">
    <name type="scientific">Cymbomonas tetramitiformis</name>
    <dbReference type="NCBI Taxonomy" id="36881"/>
    <lineage>
        <taxon>Eukaryota</taxon>
        <taxon>Viridiplantae</taxon>
        <taxon>Chlorophyta</taxon>
        <taxon>Pyramimonadophyceae</taxon>
        <taxon>Pyramimonadales</taxon>
        <taxon>Pyramimonadaceae</taxon>
        <taxon>Cymbomonas</taxon>
    </lineage>
</organism>
<keyword evidence="1" id="KW-0106">Calcium</keyword>
<dbReference type="GO" id="GO:0005509">
    <property type="term" value="F:calcium ion binding"/>
    <property type="evidence" value="ECO:0007669"/>
    <property type="project" value="InterPro"/>
</dbReference>
<protein>
    <recommendedName>
        <fullName evidence="2">EF-hand domain-containing protein</fullName>
    </recommendedName>
</protein>
<accession>A0AAE0L9Y2</accession>
<proteinExistence type="predicted"/>
<dbReference type="Pfam" id="PF13499">
    <property type="entry name" value="EF-hand_7"/>
    <property type="match status" value="2"/>
</dbReference>
<feature type="domain" description="EF-hand" evidence="2">
    <location>
        <begin position="188"/>
        <end position="223"/>
    </location>
</feature>
<reference evidence="3 4" key="1">
    <citation type="journal article" date="2015" name="Genome Biol. Evol.">
        <title>Comparative Genomics of a Bacterivorous Green Alga Reveals Evolutionary Causalities and Consequences of Phago-Mixotrophic Mode of Nutrition.</title>
        <authorList>
            <person name="Burns J.A."/>
            <person name="Paasch A."/>
            <person name="Narechania A."/>
            <person name="Kim E."/>
        </authorList>
    </citation>
    <scope>NUCLEOTIDE SEQUENCE [LARGE SCALE GENOMIC DNA]</scope>
    <source>
        <strain evidence="3 4">PLY_AMNH</strain>
    </source>
</reference>
<dbReference type="SMART" id="SM00054">
    <property type="entry name" value="EFh"/>
    <property type="match status" value="4"/>
</dbReference>
<evidence type="ECO:0000313" key="3">
    <source>
        <dbReference type="EMBL" id="KAK3277488.1"/>
    </source>
</evidence>
<evidence type="ECO:0000259" key="2">
    <source>
        <dbReference type="PROSITE" id="PS50222"/>
    </source>
</evidence>
<feature type="domain" description="EF-hand" evidence="2">
    <location>
        <begin position="70"/>
        <end position="105"/>
    </location>
</feature>
<dbReference type="AlphaFoldDB" id="A0AAE0L9Y2"/>
<gene>
    <name evidence="3" type="ORF">CYMTET_14510</name>
</gene>
<dbReference type="PANTHER" id="PTHR10827:SF85">
    <property type="entry name" value="CALCIUM-BINDING PROTEIN"/>
    <property type="match status" value="1"/>
</dbReference>
<name>A0AAE0L9Y2_9CHLO</name>
<dbReference type="InterPro" id="IPR002048">
    <property type="entry name" value="EF_hand_dom"/>
</dbReference>
<dbReference type="InterPro" id="IPR011992">
    <property type="entry name" value="EF-hand-dom_pair"/>
</dbReference>
<sequence>MRQSTKRTQQSDINSSVEKRKLLRYAPILCTTCAASLLIAQSSNARTRPVRYYRGERLKKELEDDPTLQFAKENALGLFEELDLDDDGEISEDEIMDFFASGDELTSAAKEYQVPLEFIACLLDFADANGDGSITRTEFTNFMLEKERFLVGAFSQADSDGSGELDINEFEEALANIKIPEGRQMKKLTQRAVRELTAKTDADGDGVISYFEFRQAFLTVTRKDMENVNPYWAEWIFGTGASVSSRVVRGGGVNGHAIASAVSCVVASTLTSPLNIAVNQVCSGG</sequence>
<dbReference type="PROSITE" id="PS50222">
    <property type="entry name" value="EF_HAND_2"/>
    <property type="match status" value="3"/>
</dbReference>
<dbReference type="PANTHER" id="PTHR10827">
    <property type="entry name" value="RETICULOCALBIN"/>
    <property type="match status" value="1"/>
</dbReference>
<dbReference type="PROSITE" id="PS00018">
    <property type="entry name" value="EF_HAND_1"/>
    <property type="match status" value="3"/>
</dbReference>
<evidence type="ECO:0000313" key="4">
    <source>
        <dbReference type="Proteomes" id="UP001190700"/>
    </source>
</evidence>
<feature type="domain" description="EF-hand" evidence="2">
    <location>
        <begin position="145"/>
        <end position="180"/>
    </location>
</feature>
<dbReference type="Proteomes" id="UP001190700">
    <property type="component" value="Unassembled WGS sequence"/>
</dbReference>
<dbReference type="InterPro" id="IPR018247">
    <property type="entry name" value="EF_Hand_1_Ca_BS"/>
</dbReference>
<comment type="caution">
    <text evidence="3">The sequence shown here is derived from an EMBL/GenBank/DDBJ whole genome shotgun (WGS) entry which is preliminary data.</text>
</comment>
<dbReference type="Gene3D" id="1.10.238.10">
    <property type="entry name" value="EF-hand"/>
    <property type="match status" value="2"/>
</dbReference>
<evidence type="ECO:0000256" key="1">
    <source>
        <dbReference type="ARBA" id="ARBA00022837"/>
    </source>
</evidence>
<keyword evidence="4" id="KW-1185">Reference proteome</keyword>